<dbReference type="Proteomes" id="UP000749293">
    <property type="component" value="Unassembled WGS sequence"/>
</dbReference>
<dbReference type="RefSeq" id="XP_035323792.1">
    <property type="nucleotide sequence ID" value="XM_035465955.1"/>
</dbReference>
<dbReference type="InterPro" id="IPR002594">
    <property type="entry name" value="GH12"/>
</dbReference>
<comment type="caution">
    <text evidence="3">The sequence shown here is derived from an EMBL/GenBank/DDBJ whole genome shotgun (WGS) entry which is preliminary data.</text>
</comment>
<organism evidence="3 4">
    <name type="scientific">Geosmithia morbida</name>
    <dbReference type="NCBI Taxonomy" id="1094350"/>
    <lineage>
        <taxon>Eukaryota</taxon>
        <taxon>Fungi</taxon>
        <taxon>Dikarya</taxon>
        <taxon>Ascomycota</taxon>
        <taxon>Pezizomycotina</taxon>
        <taxon>Sordariomycetes</taxon>
        <taxon>Hypocreomycetidae</taxon>
        <taxon>Hypocreales</taxon>
        <taxon>Bionectriaceae</taxon>
        <taxon>Geosmithia</taxon>
    </lineage>
</organism>
<dbReference type="Gene3D" id="2.60.120.180">
    <property type="match status" value="1"/>
</dbReference>
<protein>
    <submittedName>
        <fullName evidence="3">Xyloglucan-specific endo-beta-1,4-glucanase</fullName>
    </submittedName>
</protein>
<proteinExistence type="inferred from homology"/>
<dbReference type="OrthoDB" id="89349at2759"/>
<keyword evidence="4" id="KW-1185">Reference proteome</keyword>
<dbReference type="GeneID" id="55970207"/>
<keyword evidence="2" id="KW-0378">Hydrolase</keyword>
<evidence type="ECO:0000313" key="3">
    <source>
        <dbReference type="EMBL" id="KAF4125140.1"/>
    </source>
</evidence>
<accession>A0A9P4YZX3</accession>
<keyword evidence="2" id="KW-0119">Carbohydrate metabolism</keyword>
<dbReference type="PANTHER" id="PTHR34002">
    <property type="entry name" value="BLR1656 PROTEIN"/>
    <property type="match status" value="1"/>
</dbReference>
<keyword evidence="2" id="KW-0624">Polysaccharide degradation</keyword>
<gene>
    <name evidence="3" type="ORF">GMORB2_3979</name>
</gene>
<evidence type="ECO:0000313" key="4">
    <source>
        <dbReference type="Proteomes" id="UP000749293"/>
    </source>
</evidence>
<dbReference type="SUPFAM" id="SSF49899">
    <property type="entry name" value="Concanavalin A-like lectins/glucanases"/>
    <property type="match status" value="1"/>
</dbReference>
<dbReference type="GO" id="GO:0008810">
    <property type="term" value="F:cellulase activity"/>
    <property type="evidence" value="ECO:0007669"/>
    <property type="project" value="InterPro"/>
</dbReference>
<evidence type="ECO:0000256" key="2">
    <source>
        <dbReference type="RuleBase" id="RU361163"/>
    </source>
</evidence>
<dbReference type="PANTHER" id="PTHR34002:SF10">
    <property type="entry name" value="PUTATIVE-RELATED"/>
    <property type="match status" value="1"/>
</dbReference>
<comment type="similarity">
    <text evidence="1 2">Belongs to the glycosyl hydrolase 12 (cellulase H) family.</text>
</comment>
<evidence type="ECO:0000256" key="1">
    <source>
        <dbReference type="ARBA" id="ARBA00005519"/>
    </source>
</evidence>
<dbReference type="EMBL" id="JAANYQ010000003">
    <property type="protein sequence ID" value="KAF4125140.1"/>
    <property type="molecule type" value="Genomic_DNA"/>
</dbReference>
<dbReference type="AlphaFoldDB" id="A0A9P4YZX3"/>
<dbReference type="Pfam" id="PF01670">
    <property type="entry name" value="Glyco_hydro_12"/>
    <property type="match status" value="1"/>
</dbReference>
<dbReference type="InterPro" id="IPR013319">
    <property type="entry name" value="GH11/12"/>
</dbReference>
<dbReference type="GO" id="GO:0000272">
    <property type="term" value="P:polysaccharide catabolic process"/>
    <property type="evidence" value="ECO:0007669"/>
    <property type="project" value="UniProtKB-KW"/>
</dbReference>
<sequence length="260" mass="28919">MLVLPVTVSIILERSIKHIQEDQFAYHGSHGYYFNNNQWGRDEGAGNQTLYVDRVEDTGVAWHVDWTWEGGENSVKSYPYSGREMPDEKRLVKDIGSIPTKVAWDYSGKNIRANVAYDLFTAADPNRDISGGDYELMIWLGNLGNVHPIGSNKGGVKVAGRTWALFVGNNGNMKVYSFVAPDTVKSFDANLMPFFDYITNHYDFPAGDQYLTTLQFGTEPFTGSNATFTTSNWEGHISNEAGEDYDDDDDGACCSACVVV</sequence>
<keyword evidence="2" id="KW-0326">Glycosidase</keyword>
<dbReference type="InterPro" id="IPR013320">
    <property type="entry name" value="ConA-like_dom_sf"/>
</dbReference>
<name>A0A9P4YZX3_9HYPO</name>
<reference evidence="3" key="1">
    <citation type="submission" date="2020-03" db="EMBL/GenBank/DDBJ databases">
        <title>Site-based positive gene gene selection in Geosmithia morbida across the United States reveals a broad range of putative effectors and factors for local host and environmental adapation.</title>
        <authorList>
            <person name="Onufrak A."/>
            <person name="Murdoch R.W."/>
            <person name="Gazis R."/>
            <person name="Huff M."/>
            <person name="Staton M."/>
            <person name="Klingeman W."/>
            <person name="Hadziabdic D."/>
        </authorList>
    </citation>
    <scope>NUCLEOTIDE SEQUENCE</scope>
    <source>
        <strain evidence="3">1262</strain>
    </source>
</reference>